<dbReference type="SUPFAM" id="SSF53300">
    <property type="entry name" value="vWA-like"/>
    <property type="match status" value="1"/>
</dbReference>
<feature type="transmembrane region" description="Helical" evidence="1">
    <location>
        <begin position="21"/>
        <end position="42"/>
    </location>
</feature>
<dbReference type="PATRIC" id="fig|1114963.3.peg.1090"/>
<sequence length="589" mass="64134">MGQAPKIKMRPVQQLIRDTAGNVLPIAAIGLLVGIVIIGSAVDLSRNYLAKEQLQTACDAGVLAGRRTVTTNGWDTASQNAAKAYFNTNYNDNAQTTRLTTFNPVSSDDGNTITATATTVLDTLLMRVVGKDTITVTVTCGSSMGVGNADIMMVLDTTGSMANSLSGGQTRIQALRAAVKNFYQTMSAATGASNARVRYGFVPFSSTVNVGRLINDLDPRYLVDSRQYQSRVWEPGTTADKDTNTDWKLYSSKAYSSSSKCSSDLPSTTNFTDVSGQSKQQRTEYSCRDSGYYYYIYSRITTRPYAFNYRAATYDTSAYKNFNKVTTRTGDGGTNVSSTWAGCIEERSTIAQANFSYSSATGITPTGALDLNLDGIPSSDDKTKWAPMWPEVGYYRYTSSNRYTTSNSLYGAKTALYCPVESRLLSTMDKDGFAKVADSLTPIGGTYLDIGMIWGGRLLSPQGLWRGLVNDDPDNGGEVARHLIFMTDGEMEPNAYIQQAWGMEYWDRRVTSDGTTSDEARHTARFRAVCEAIKDKGIRIWVVAFTSALSDDLKACASDSSSYVAGNAAELNSAFQEIAKQVGELRVVE</sequence>
<keyword evidence="4" id="KW-1185">Reference proteome</keyword>
<protein>
    <submittedName>
        <fullName evidence="3">Flp pilus assembly protein TadG</fullName>
    </submittedName>
</protein>
<keyword evidence="1" id="KW-1133">Transmembrane helix</keyword>
<dbReference type="InterPro" id="IPR002035">
    <property type="entry name" value="VWF_A"/>
</dbReference>
<dbReference type="AlphaFoldDB" id="A0A0J7Y793"/>
<accession>A0A0J7Y793</accession>
<evidence type="ECO:0000259" key="2">
    <source>
        <dbReference type="PROSITE" id="PS50234"/>
    </source>
</evidence>
<evidence type="ECO:0000313" key="3">
    <source>
        <dbReference type="EMBL" id="KMS59701.1"/>
    </source>
</evidence>
<dbReference type="Proteomes" id="UP000052268">
    <property type="component" value="Unassembled WGS sequence"/>
</dbReference>
<reference evidence="3 4" key="1">
    <citation type="journal article" date="2015" name="G3 (Bethesda)">
        <title>Insights into Ongoing Evolution of the Hexachlorocyclohexane Catabolic Pathway from Comparative Genomics of Ten Sphingomonadaceae Strains.</title>
        <authorList>
            <person name="Pearce S.L."/>
            <person name="Oakeshott J.G."/>
            <person name="Pandey G."/>
        </authorList>
    </citation>
    <scope>NUCLEOTIDE SEQUENCE [LARGE SCALE GENOMIC DNA]</scope>
    <source>
        <strain evidence="3 4">LL02</strain>
    </source>
</reference>
<dbReference type="Gene3D" id="3.40.50.410">
    <property type="entry name" value="von Willebrand factor, type A domain"/>
    <property type="match status" value="2"/>
</dbReference>
<dbReference type="Pfam" id="PF13400">
    <property type="entry name" value="Tad"/>
    <property type="match status" value="1"/>
</dbReference>
<dbReference type="PROSITE" id="PS50234">
    <property type="entry name" value="VWFA"/>
    <property type="match status" value="1"/>
</dbReference>
<evidence type="ECO:0000256" key="1">
    <source>
        <dbReference type="SAM" id="Phobius"/>
    </source>
</evidence>
<gene>
    <name evidence="3" type="ORF">V474_10920</name>
</gene>
<feature type="domain" description="VWFA" evidence="2">
    <location>
        <begin position="150"/>
        <end position="209"/>
    </location>
</feature>
<evidence type="ECO:0000313" key="4">
    <source>
        <dbReference type="Proteomes" id="UP000052268"/>
    </source>
</evidence>
<keyword evidence="1" id="KW-0812">Transmembrane</keyword>
<proteinExistence type="predicted"/>
<dbReference type="InterPro" id="IPR028087">
    <property type="entry name" value="Tad_N"/>
</dbReference>
<keyword evidence="1" id="KW-0472">Membrane</keyword>
<organism evidence="3 4">
    <name type="scientific">Novosphingobium barchaimii LL02</name>
    <dbReference type="NCBI Taxonomy" id="1114963"/>
    <lineage>
        <taxon>Bacteria</taxon>
        <taxon>Pseudomonadati</taxon>
        <taxon>Pseudomonadota</taxon>
        <taxon>Alphaproteobacteria</taxon>
        <taxon>Sphingomonadales</taxon>
        <taxon>Sphingomonadaceae</taxon>
        <taxon>Novosphingobium</taxon>
    </lineage>
</organism>
<dbReference type="CDD" id="cd00198">
    <property type="entry name" value="vWFA"/>
    <property type="match status" value="1"/>
</dbReference>
<comment type="caution">
    <text evidence="3">The sequence shown here is derived from an EMBL/GenBank/DDBJ whole genome shotgun (WGS) entry which is preliminary data.</text>
</comment>
<name>A0A0J7Y793_9SPHN</name>
<dbReference type="EMBL" id="JACU01000002">
    <property type="protein sequence ID" value="KMS59701.1"/>
    <property type="molecule type" value="Genomic_DNA"/>
</dbReference>
<dbReference type="InterPro" id="IPR036465">
    <property type="entry name" value="vWFA_dom_sf"/>
</dbReference>